<feature type="transmembrane region" description="Helical" evidence="1">
    <location>
        <begin position="12"/>
        <end position="35"/>
    </location>
</feature>
<evidence type="ECO:0000313" key="2">
    <source>
        <dbReference type="EMBL" id="SQI40995.1"/>
    </source>
</evidence>
<evidence type="ECO:0000313" key="3">
    <source>
        <dbReference type="Proteomes" id="UP000249005"/>
    </source>
</evidence>
<dbReference type="EMBL" id="LS483470">
    <property type="protein sequence ID" value="SQI40995.1"/>
    <property type="molecule type" value="Genomic_DNA"/>
</dbReference>
<protein>
    <submittedName>
        <fullName evidence="2">Peripheral inner membrane phage-shock protein</fullName>
    </submittedName>
</protein>
<dbReference type="Proteomes" id="UP000249005">
    <property type="component" value="Chromosome 1"/>
</dbReference>
<keyword evidence="3" id="KW-1185">Reference proteome</keyword>
<accession>A0A2X4XM40</accession>
<name>A0A2X4XM40_9GAMM</name>
<dbReference type="OrthoDB" id="6638481at2"/>
<dbReference type="RefSeq" id="WP_111740387.1">
    <property type="nucleotide sequence ID" value="NZ_LR698987.1"/>
</dbReference>
<evidence type="ECO:0000256" key="1">
    <source>
        <dbReference type="SAM" id="Phobius"/>
    </source>
</evidence>
<sequence>MTHTFKRQAVVQALAGILFFLGKSYGPAFVLSFLLKRKMWRPARAALVLFGEPLLRKGMSLAARRMKKASNETTEE</sequence>
<dbReference type="KEGG" id="lri:NCTC12151_01868"/>
<organism evidence="2 3">
    <name type="scientific">Leminorella richardii</name>
    <dbReference type="NCBI Taxonomy" id="158841"/>
    <lineage>
        <taxon>Bacteria</taxon>
        <taxon>Pseudomonadati</taxon>
        <taxon>Pseudomonadota</taxon>
        <taxon>Gammaproteobacteria</taxon>
        <taxon>Enterobacterales</taxon>
        <taxon>Budviciaceae</taxon>
        <taxon>Leminorella</taxon>
    </lineage>
</organism>
<keyword evidence="1" id="KW-1133">Transmembrane helix</keyword>
<dbReference type="AlphaFoldDB" id="A0A2X4XM40"/>
<keyword evidence="1" id="KW-0472">Membrane</keyword>
<reference evidence="2 3" key="1">
    <citation type="submission" date="2018-06" db="EMBL/GenBank/DDBJ databases">
        <authorList>
            <consortium name="Pathogen Informatics"/>
            <person name="Doyle S."/>
        </authorList>
    </citation>
    <scope>NUCLEOTIDE SEQUENCE [LARGE SCALE GENOMIC DNA]</scope>
    <source>
        <strain evidence="2 3">NCTC12151</strain>
    </source>
</reference>
<gene>
    <name evidence="2" type="ORF">NCTC12151_01868</name>
</gene>
<keyword evidence="1" id="KW-0812">Transmembrane</keyword>
<proteinExistence type="predicted"/>